<gene>
    <name evidence="1" type="ORF">A4R26_25240</name>
</gene>
<name>A0A1V9FEG9_9BACT</name>
<keyword evidence="2" id="KW-1185">Reference proteome</keyword>
<evidence type="ECO:0000313" key="2">
    <source>
        <dbReference type="Proteomes" id="UP000192276"/>
    </source>
</evidence>
<dbReference type="STRING" id="550983.A4R26_25240"/>
<dbReference type="RefSeq" id="WP_081168051.1">
    <property type="nucleotide sequence ID" value="NZ_LWBP01000196.1"/>
</dbReference>
<dbReference type="Proteomes" id="UP000192276">
    <property type="component" value="Unassembled WGS sequence"/>
</dbReference>
<organism evidence="1 2">
    <name type="scientific">Niastella populi</name>
    <dbReference type="NCBI Taxonomy" id="550983"/>
    <lineage>
        <taxon>Bacteria</taxon>
        <taxon>Pseudomonadati</taxon>
        <taxon>Bacteroidota</taxon>
        <taxon>Chitinophagia</taxon>
        <taxon>Chitinophagales</taxon>
        <taxon>Chitinophagaceae</taxon>
        <taxon>Niastella</taxon>
    </lineage>
</organism>
<accession>A0A1V9FEG9</accession>
<reference evidence="2" key="1">
    <citation type="submission" date="2016-04" db="EMBL/GenBank/DDBJ databases">
        <authorList>
            <person name="Chen L."/>
            <person name="Zhuang W."/>
            <person name="Wang G."/>
        </authorList>
    </citation>
    <scope>NUCLEOTIDE SEQUENCE [LARGE SCALE GENOMIC DNA]</scope>
    <source>
        <strain evidence="2">208</strain>
    </source>
</reference>
<dbReference type="AlphaFoldDB" id="A0A1V9FEG9"/>
<protein>
    <submittedName>
        <fullName evidence="1">Uncharacterized protein</fullName>
    </submittedName>
</protein>
<sequence length="229" mass="25793">MKPVILFLLTSISVSLYSQQTGTPGFLTQIGRSTDGSVRVCLLVDNNGDGKELFIYRNGKSWDTLSIAREGDSYIGDTCFIQTVQIDKKGLKEVVLSWSTQFSHSYGGSPGGSFSNKFTKHEIWNLNTGKKLFAAQSVYYNEEHTGFYSGTYSSDLRTRKVTCSYRYTFSVTNEGKVVISRLQVNNSVMYDNETVNRIKEEKNACSFSMPDHQPGIYVLRGQQFIRAEK</sequence>
<dbReference type="EMBL" id="LWBP01000196">
    <property type="protein sequence ID" value="OQP56759.1"/>
    <property type="molecule type" value="Genomic_DNA"/>
</dbReference>
<proteinExistence type="predicted"/>
<comment type="caution">
    <text evidence="1">The sequence shown here is derived from an EMBL/GenBank/DDBJ whole genome shotgun (WGS) entry which is preliminary data.</text>
</comment>
<evidence type="ECO:0000313" key="1">
    <source>
        <dbReference type="EMBL" id="OQP56759.1"/>
    </source>
</evidence>